<dbReference type="PANTHER" id="PTHR12835:SF5">
    <property type="entry name" value="BIOTIN--PROTEIN LIGASE"/>
    <property type="match status" value="1"/>
</dbReference>
<evidence type="ECO:0000313" key="9">
    <source>
        <dbReference type="Proteomes" id="UP000267017"/>
    </source>
</evidence>
<dbReference type="GO" id="GO:0003677">
    <property type="term" value="F:DNA binding"/>
    <property type="evidence" value="ECO:0007669"/>
    <property type="project" value="UniProtKB-UniRule"/>
</dbReference>
<comment type="caution">
    <text evidence="8">The sequence shown here is derived from an EMBL/GenBank/DDBJ whole genome shotgun (WGS) entry which is preliminary data.</text>
</comment>
<dbReference type="GO" id="GO:0016740">
    <property type="term" value="F:transferase activity"/>
    <property type="evidence" value="ECO:0007669"/>
    <property type="project" value="UniProtKB-ARBA"/>
</dbReference>
<dbReference type="SUPFAM" id="SSF46785">
    <property type="entry name" value="Winged helix' DNA-binding domain"/>
    <property type="match status" value="1"/>
</dbReference>
<keyword evidence="6" id="KW-0805">Transcription regulation</keyword>
<proteinExistence type="inferred from homology"/>
<keyword evidence="9" id="KW-1185">Reference proteome</keyword>
<dbReference type="GO" id="GO:0004077">
    <property type="term" value="F:biotin--[biotin carboxyl-carrier protein] ligase activity"/>
    <property type="evidence" value="ECO:0007669"/>
    <property type="project" value="UniProtKB-UniRule"/>
</dbReference>
<dbReference type="PANTHER" id="PTHR12835">
    <property type="entry name" value="BIOTIN PROTEIN LIGASE"/>
    <property type="match status" value="1"/>
</dbReference>
<protein>
    <recommendedName>
        <fullName evidence="6">Bifunctional ligase/repressor BirA</fullName>
    </recommendedName>
    <alternativeName>
        <fullName evidence="6">Biotin--[acetyl-CoA-carboxylase] ligase</fullName>
        <ecNumber evidence="6">6.3.4.15</ecNumber>
    </alternativeName>
    <alternativeName>
        <fullName evidence="6">Biotin--protein ligase</fullName>
    </alternativeName>
    <alternativeName>
        <fullName evidence="6">Biotin-[acetyl-CoA carboxylase] synthetase</fullName>
    </alternativeName>
</protein>
<dbReference type="InterPro" id="IPR004143">
    <property type="entry name" value="BPL_LPL_catalytic"/>
</dbReference>
<dbReference type="NCBIfam" id="TIGR00121">
    <property type="entry name" value="birA_ligase"/>
    <property type="match status" value="1"/>
</dbReference>
<dbReference type="Proteomes" id="UP000267017">
    <property type="component" value="Unassembled WGS sequence"/>
</dbReference>
<dbReference type="InterPro" id="IPR036390">
    <property type="entry name" value="WH_DNA-bd_sf"/>
</dbReference>
<evidence type="ECO:0000256" key="2">
    <source>
        <dbReference type="ARBA" id="ARBA00022741"/>
    </source>
</evidence>
<dbReference type="OrthoDB" id="9807064at2"/>
<evidence type="ECO:0000256" key="5">
    <source>
        <dbReference type="ARBA" id="ARBA00023267"/>
    </source>
</evidence>
<dbReference type="InterPro" id="IPR036388">
    <property type="entry name" value="WH-like_DNA-bd_sf"/>
</dbReference>
<name>A0A3P3U7F2_9BACL</name>
<feature type="domain" description="BPL/LPL catalytic" evidence="7">
    <location>
        <begin position="78"/>
        <end position="261"/>
    </location>
</feature>
<dbReference type="GO" id="GO:0005524">
    <property type="term" value="F:ATP binding"/>
    <property type="evidence" value="ECO:0007669"/>
    <property type="project" value="UniProtKB-UniRule"/>
</dbReference>
<dbReference type="InterPro" id="IPR045864">
    <property type="entry name" value="aa-tRNA-synth_II/BPL/LPL"/>
</dbReference>
<evidence type="ECO:0000256" key="6">
    <source>
        <dbReference type="HAMAP-Rule" id="MF_00978"/>
    </source>
</evidence>
<keyword evidence="6" id="KW-0804">Transcription</keyword>
<feature type="binding site" evidence="6">
    <location>
        <position position="188"/>
    </location>
    <ligand>
        <name>biotin</name>
        <dbReference type="ChEBI" id="CHEBI:57586"/>
    </ligand>
</feature>
<dbReference type="InterPro" id="IPR030855">
    <property type="entry name" value="Bifunct_BirA"/>
</dbReference>
<sequence length="326" mass="35652">MEANRLIDMLLEHPGQYISGEEISRRLSISRTAVWKQIAKLREEGYEFESAPRRGYRLVRKPDKITHSALVRALQDRVLFGRQIRLLEKTVSTQAEVRELAEAGAPSGTLVVAEEQTGGRGRQGRAWYSPPGKGVWMSLLLRPDRQPLSFAPQLTLLIAVAVCRAVRHTAGVDAGIKWPNDLLVGGRKICGILVESVGEDELIRYAVAGIGIDVNLEAKDIPPQLQDVATSLHIESGRRIDRAELIGAVLAEIEQLYELYRQEGFAPIGHLWEALSVTLGRRVTVKTPAGDVTGLAKALDPSGALVLAGDNGNMRIIFSGEVQFGG</sequence>
<evidence type="ECO:0000256" key="1">
    <source>
        <dbReference type="ARBA" id="ARBA00022598"/>
    </source>
</evidence>
<dbReference type="EC" id="6.3.4.15" evidence="6"/>
<accession>A0A3P3U7F2</accession>
<evidence type="ECO:0000259" key="7">
    <source>
        <dbReference type="PROSITE" id="PS51733"/>
    </source>
</evidence>
<comment type="catalytic activity">
    <reaction evidence="6">
        <text>biotin + L-lysyl-[protein] + ATP = N(6)-biotinyl-L-lysyl-[protein] + AMP + diphosphate + H(+)</text>
        <dbReference type="Rhea" id="RHEA:11756"/>
        <dbReference type="Rhea" id="RHEA-COMP:9752"/>
        <dbReference type="Rhea" id="RHEA-COMP:10505"/>
        <dbReference type="ChEBI" id="CHEBI:15378"/>
        <dbReference type="ChEBI" id="CHEBI:29969"/>
        <dbReference type="ChEBI" id="CHEBI:30616"/>
        <dbReference type="ChEBI" id="CHEBI:33019"/>
        <dbReference type="ChEBI" id="CHEBI:57586"/>
        <dbReference type="ChEBI" id="CHEBI:83144"/>
        <dbReference type="ChEBI" id="CHEBI:456215"/>
        <dbReference type="EC" id="6.3.4.15"/>
    </reaction>
</comment>
<organism evidence="8 9">
    <name type="scientific">Paenibacillus oralis</name>
    <dbReference type="NCBI Taxonomy" id="2490856"/>
    <lineage>
        <taxon>Bacteria</taxon>
        <taxon>Bacillati</taxon>
        <taxon>Bacillota</taxon>
        <taxon>Bacilli</taxon>
        <taxon>Bacillales</taxon>
        <taxon>Paenibacillaceae</taxon>
        <taxon>Paenibacillus</taxon>
    </lineage>
</organism>
<dbReference type="InterPro" id="IPR013196">
    <property type="entry name" value="HTH_11"/>
</dbReference>
<comment type="similarity">
    <text evidence="6">Belongs to the biotin--protein ligase family.</text>
</comment>
<dbReference type="CDD" id="cd00090">
    <property type="entry name" value="HTH_ARSR"/>
    <property type="match status" value="1"/>
</dbReference>
<dbReference type="GO" id="GO:0005737">
    <property type="term" value="C:cytoplasm"/>
    <property type="evidence" value="ECO:0007669"/>
    <property type="project" value="TreeGrafter"/>
</dbReference>
<dbReference type="GO" id="GO:0006355">
    <property type="term" value="P:regulation of DNA-templated transcription"/>
    <property type="evidence" value="ECO:0007669"/>
    <property type="project" value="UniProtKB-UniRule"/>
</dbReference>
<dbReference type="RefSeq" id="WP_128634087.1">
    <property type="nucleotide sequence ID" value="NZ_RRCN01000001.1"/>
</dbReference>
<dbReference type="SUPFAM" id="SSF55681">
    <property type="entry name" value="Class II aaRS and biotin synthetases"/>
    <property type="match status" value="1"/>
</dbReference>
<comment type="caution">
    <text evidence="6">Lacks conserved residue(s) required for the propagation of feature annotation.</text>
</comment>
<reference evidence="8 9" key="1">
    <citation type="submission" date="2018-11" db="EMBL/GenBank/DDBJ databases">
        <title>Genome sequencing of Paenibacillus sp. KCOM 3021 (= ChDC PVNT-B20).</title>
        <authorList>
            <person name="Kook J.-K."/>
            <person name="Park S.-N."/>
            <person name="Lim Y.K."/>
        </authorList>
    </citation>
    <scope>NUCLEOTIDE SEQUENCE [LARGE SCALE GENOMIC DNA]</scope>
    <source>
        <strain evidence="8 9">KCOM 3021</strain>
    </source>
</reference>
<keyword evidence="1 6" id="KW-0436">Ligase</keyword>
<dbReference type="InterPro" id="IPR008988">
    <property type="entry name" value="Transcriptional_repressor_C"/>
</dbReference>
<dbReference type="GO" id="GO:0009249">
    <property type="term" value="P:protein lipoylation"/>
    <property type="evidence" value="ECO:0007669"/>
    <property type="project" value="UniProtKB-ARBA"/>
</dbReference>
<dbReference type="SUPFAM" id="SSF50037">
    <property type="entry name" value="C-terminal domain of transcriptional repressors"/>
    <property type="match status" value="1"/>
</dbReference>
<keyword evidence="6" id="KW-0678">Repressor</keyword>
<evidence type="ECO:0000313" key="8">
    <source>
        <dbReference type="EMBL" id="RRJ66297.1"/>
    </source>
</evidence>
<gene>
    <name evidence="6" type="primary">birA</name>
    <name evidence="8" type="ORF">EHV15_27810</name>
</gene>
<dbReference type="Pfam" id="PF08279">
    <property type="entry name" value="HTH_11"/>
    <property type="match status" value="1"/>
</dbReference>
<dbReference type="Pfam" id="PF02237">
    <property type="entry name" value="BPL_C"/>
    <property type="match status" value="1"/>
</dbReference>
<dbReference type="AlphaFoldDB" id="A0A3P3U7F2"/>
<comment type="function">
    <text evidence="6">Acts both as a biotin--[acetyl-CoA-carboxylase] ligase and a repressor.</text>
</comment>
<dbReference type="Gene3D" id="3.30.930.10">
    <property type="entry name" value="Bira Bifunctional Protein, Domain 2"/>
    <property type="match status" value="1"/>
</dbReference>
<dbReference type="Gene3D" id="2.30.30.100">
    <property type="match status" value="1"/>
</dbReference>
<feature type="binding site" evidence="6">
    <location>
        <position position="116"/>
    </location>
    <ligand>
        <name>biotin</name>
        <dbReference type="ChEBI" id="CHEBI:57586"/>
    </ligand>
</feature>
<keyword evidence="4 6" id="KW-0238">DNA-binding</keyword>
<dbReference type="PROSITE" id="PS51733">
    <property type="entry name" value="BPL_LPL_CATALYTIC"/>
    <property type="match status" value="1"/>
</dbReference>
<feature type="DNA-binding region" description="H-T-H motif" evidence="6">
    <location>
        <begin position="20"/>
        <end position="39"/>
    </location>
</feature>
<dbReference type="InterPro" id="IPR004408">
    <property type="entry name" value="Biotin_CoA_COase_ligase"/>
</dbReference>
<keyword evidence="2 6" id="KW-0547">Nucleotide-binding</keyword>
<dbReference type="EMBL" id="RRCN01000001">
    <property type="protein sequence ID" value="RRJ66297.1"/>
    <property type="molecule type" value="Genomic_DNA"/>
</dbReference>
<feature type="binding site" evidence="6">
    <location>
        <begin position="120"/>
        <end position="122"/>
    </location>
    <ligand>
        <name>biotin</name>
        <dbReference type="ChEBI" id="CHEBI:57586"/>
    </ligand>
</feature>
<dbReference type="InterPro" id="IPR003142">
    <property type="entry name" value="BPL_C"/>
</dbReference>
<keyword evidence="5 6" id="KW-0092">Biotin</keyword>
<dbReference type="Pfam" id="PF03099">
    <property type="entry name" value="BPL_LplA_LipB"/>
    <property type="match status" value="1"/>
</dbReference>
<evidence type="ECO:0000256" key="4">
    <source>
        <dbReference type="ARBA" id="ARBA00023125"/>
    </source>
</evidence>
<dbReference type="InterPro" id="IPR011991">
    <property type="entry name" value="ArsR-like_HTH"/>
</dbReference>
<dbReference type="HAMAP" id="MF_00978">
    <property type="entry name" value="Bifunct_BirA"/>
    <property type="match status" value="1"/>
</dbReference>
<dbReference type="CDD" id="cd16442">
    <property type="entry name" value="BPL"/>
    <property type="match status" value="1"/>
</dbReference>
<dbReference type="Gene3D" id="1.10.10.10">
    <property type="entry name" value="Winged helix-like DNA-binding domain superfamily/Winged helix DNA-binding domain"/>
    <property type="match status" value="1"/>
</dbReference>
<keyword evidence="3 6" id="KW-0067">ATP-binding</keyword>
<evidence type="ECO:0000256" key="3">
    <source>
        <dbReference type="ARBA" id="ARBA00022840"/>
    </source>
</evidence>